<dbReference type="OrthoDB" id="37537at2759"/>
<dbReference type="KEGG" id="glz:GLAREA_05254"/>
<feature type="domain" description="NADP-dependent oxidoreductase" evidence="2">
    <location>
        <begin position="20"/>
        <end position="315"/>
    </location>
</feature>
<dbReference type="GO" id="GO:0005737">
    <property type="term" value="C:cytoplasm"/>
    <property type="evidence" value="ECO:0007669"/>
    <property type="project" value="TreeGrafter"/>
</dbReference>
<dbReference type="Proteomes" id="UP000016922">
    <property type="component" value="Unassembled WGS sequence"/>
</dbReference>
<dbReference type="AlphaFoldDB" id="S3DVE9"/>
<accession>S3DVE9</accession>
<keyword evidence="1" id="KW-0560">Oxidoreductase</keyword>
<reference evidence="3 4" key="1">
    <citation type="journal article" date="2013" name="BMC Genomics">
        <title>Genomics-driven discovery of the pneumocandin biosynthetic gene cluster in the fungus Glarea lozoyensis.</title>
        <authorList>
            <person name="Chen L."/>
            <person name="Yue Q."/>
            <person name="Zhang X."/>
            <person name="Xiang M."/>
            <person name="Wang C."/>
            <person name="Li S."/>
            <person name="Che Y."/>
            <person name="Ortiz-Lopez F.J."/>
            <person name="Bills G.F."/>
            <person name="Liu X."/>
            <person name="An Z."/>
        </authorList>
    </citation>
    <scope>NUCLEOTIDE SEQUENCE [LARGE SCALE GENOMIC DNA]</scope>
    <source>
        <strain evidence="4">ATCC 20868 / MF5171</strain>
    </source>
</reference>
<evidence type="ECO:0000259" key="2">
    <source>
        <dbReference type="Pfam" id="PF00248"/>
    </source>
</evidence>
<dbReference type="PRINTS" id="PR00069">
    <property type="entry name" value="ALDKETRDTASE"/>
</dbReference>
<evidence type="ECO:0000256" key="1">
    <source>
        <dbReference type="ARBA" id="ARBA00023002"/>
    </source>
</evidence>
<dbReference type="InterPro" id="IPR023210">
    <property type="entry name" value="NADP_OxRdtase_dom"/>
</dbReference>
<dbReference type="Gene3D" id="3.20.20.100">
    <property type="entry name" value="NADP-dependent oxidoreductase domain"/>
    <property type="match status" value="1"/>
</dbReference>
<dbReference type="EMBL" id="KE145353">
    <property type="protein sequence ID" value="EPE35916.1"/>
    <property type="molecule type" value="Genomic_DNA"/>
</dbReference>
<sequence>MPATLQTRKLGKNGPEIPAIGFGLMGMSGFYGPLDSDEERFKILDRAIELGATNWDTADMYMDSEDLVGKWFKRTGKRNEVFLATKFGNKMDEKGNFTVSSTGPYVREAWEKSSKRLGVDCFDLYYMHRTDGVTPIEETVEAMVKLKNEGKIKYLGLSEVSSATLRRACKIHHIAAVQMEYSPFSIDIEHESTSLLKTCRELGVAVVAYSPLGRGMITNAYRSPADFDASDFRRYLPRFSEENFPKNIKLVDGIVELAKKKGCTPSQLTLAWLLKQGNDIIPIPGTKKVKYLEENLGAAKVEISDEEEKQVRKLVEDAEVVGDRYSEGSGGCLFGDTPERK</sequence>
<dbReference type="eggNOG" id="KOG1575">
    <property type="taxonomic scope" value="Eukaryota"/>
</dbReference>
<evidence type="ECO:0000313" key="4">
    <source>
        <dbReference type="Proteomes" id="UP000016922"/>
    </source>
</evidence>
<dbReference type="GeneID" id="19464308"/>
<protein>
    <submittedName>
        <fullName evidence="3">NAD(P)-linked oxidoreductase</fullName>
    </submittedName>
</protein>
<dbReference type="InterPro" id="IPR036812">
    <property type="entry name" value="NAD(P)_OxRdtase_dom_sf"/>
</dbReference>
<name>S3DVE9_GLAL2</name>
<dbReference type="HOGENOM" id="CLU_023205_2_1_1"/>
<dbReference type="PANTHER" id="PTHR43625:SF40">
    <property type="entry name" value="ALDO-KETO REDUCTASE YAKC [NADP(+)]"/>
    <property type="match status" value="1"/>
</dbReference>
<dbReference type="GO" id="GO:0016491">
    <property type="term" value="F:oxidoreductase activity"/>
    <property type="evidence" value="ECO:0007669"/>
    <property type="project" value="UniProtKB-KW"/>
</dbReference>
<dbReference type="OMA" id="CTHWDTS"/>
<dbReference type="PANTHER" id="PTHR43625">
    <property type="entry name" value="AFLATOXIN B1 ALDEHYDE REDUCTASE"/>
    <property type="match status" value="1"/>
</dbReference>
<dbReference type="RefSeq" id="XP_008076734.1">
    <property type="nucleotide sequence ID" value="XM_008078543.1"/>
</dbReference>
<dbReference type="Pfam" id="PF00248">
    <property type="entry name" value="Aldo_ket_red"/>
    <property type="match status" value="1"/>
</dbReference>
<gene>
    <name evidence="3" type="ORF">GLAREA_05254</name>
</gene>
<dbReference type="InterPro" id="IPR050791">
    <property type="entry name" value="Aldo-Keto_reductase"/>
</dbReference>
<evidence type="ECO:0000313" key="3">
    <source>
        <dbReference type="EMBL" id="EPE35916.1"/>
    </source>
</evidence>
<dbReference type="SUPFAM" id="SSF51430">
    <property type="entry name" value="NAD(P)-linked oxidoreductase"/>
    <property type="match status" value="1"/>
</dbReference>
<proteinExistence type="predicted"/>
<dbReference type="InterPro" id="IPR020471">
    <property type="entry name" value="AKR"/>
</dbReference>
<keyword evidence="4" id="KW-1185">Reference proteome</keyword>
<organism evidence="3 4">
    <name type="scientific">Glarea lozoyensis (strain ATCC 20868 / MF5171)</name>
    <dbReference type="NCBI Taxonomy" id="1116229"/>
    <lineage>
        <taxon>Eukaryota</taxon>
        <taxon>Fungi</taxon>
        <taxon>Dikarya</taxon>
        <taxon>Ascomycota</taxon>
        <taxon>Pezizomycotina</taxon>
        <taxon>Leotiomycetes</taxon>
        <taxon>Helotiales</taxon>
        <taxon>Helotiaceae</taxon>
        <taxon>Glarea</taxon>
    </lineage>
</organism>